<gene>
    <name evidence="2" type="ORF">D4765_15850</name>
</gene>
<feature type="transmembrane region" description="Helical" evidence="1">
    <location>
        <begin position="311"/>
        <end position="339"/>
    </location>
</feature>
<evidence type="ECO:0000313" key="3">
    <source>
        <dbReference type="Proteomes" id="UP000306192"/>
    </source>
</evidence>
<accession>A0A4T2BKT8</accession>
<dbReference type="EMBL" id="QYRT01000041">
    <property type="protein sequence ID" value="TIH32253.1"/>
    <property type="molecule type" value="Genomic_DNA"/>
</dbReference>
<keyword evidence="1" id="KW-0472">Membrane</keyword>
<evidence type="ECO:0008006" key="4">
    <source>
        <dbReference type="Google" id="ProtNLM"/>
    </source>
</evidence>
<dbReference type="AlphaFoldDB" id="A0A4T2BKT8"/>
<sequence length="346" mass="36093">MRRPHQITYQRDATDRVISRTTVGPGSGPGTGTTTVYYLYAAGGSPVMVKDGTTGTVSRMLSLPGGVSITIPATGDQTWSYLNIHGDIVVTATQAGIRSALYRYDPYGQPISPTGDSTVPDNLPGTADNAWVGASSKPYEHQGSIATIEMGAHQYVAALGRFLSTDAVEGGNTNSYNYPGDPINHFDLTGDMSPDSYVASLAYGFSPNVGAIATQRSAYYGYSFAKTRFGWSPYLPKPTRVPDQLRQVESIKSAAAVVGWASIGVQGVAVVTAVWAPEVSIPAAQAAVGLGSVAVALDCSAGVGRSCQLGLFLLAFGGLGGGVGVVSGEWVFTLGIQLFGYQLDKK</sequence>
<feature type="transmembrane region" description="Helical" evidence="1">
    <location>
        <begin position="254"/>
        <end position="275"/>
    </location>
</feature>
<protein>
    <recommendedName>
        <fullName evidence="4">RHS repeat-associated core domain-containing protein</fullName>
    </recommendedName>
</protein>
<feature type="transmembrane region" description="Helical" evidence="1">
    <location>
        <begin position="281"/>
        <end position="299"/>
    </location>
</feature>
<keyword evidence="1" id="KW-1133">Transmembrane helix</keyword>
<evidence type="ECO:0000313" key="2">
    <source>
        <dbReference type="EMBL" id="TIH32253.1"/>
    </source>
</evidence>
<organism evidence="2 3">
    <name type="scientific">Subtercola vilae</name>
    <dbReference type="NCBI Taxonomy" id="2056433"/>
    <lineage>
        <taxon>Bacteria</taxon>
        <taxon>Bacillati</taxon>
        <taxon>Actinomycetota</taxon>
        <taxon>Actinomycetes</taxon>
        <taxon>Micrococcales</taxon>
        <taxon>Microbacteriaceae</taxon>
        <taxon>Subtercola</taxon>
    </lineage>
</organism>
<proteinExistence type="predicted"/>
<evidence type="ECO:0000256" key="1">
    <source>
        <dbReference type="SAM" id="Phobius"/>
    </source>
</evidence>
<reference evidence="2 3" key="1">
    <citation type="journal article" date="2019" name="Microorganisms">
        <title>Systematic Affiliation and Genome Analysis of Subtercola vilae DB165(T) with Particular Emphasis on Cold Adaptation of an Isolate from a High-Altitude Cold Volcano Lake.</title>
        <authorList>
            <person name="Villalobos A.S."/>
            <person name="Wiese J."/>
            <person name="Imhoff J.F."/>
            <person name="Dorador C."/>
            <person name="Keller A."/>
            <person name="Hentschel U."/>
        </authorList>
    </citation>
    <scope>NUCLEOTIDE SEQUENCE [LARGE SCALE GENOMIC DNA]</scope>
    <source>
        <strain evidence="2 3">DB165</strain>
    </source>
</reference>
<comment type="caution">
    <text evidence="2">The sequence shown here is derived from an EMBL/GenBank/DDBJ whole genome shotgun (WGS) entry which is preliminary data.</text>
</comment>
<keyword evidence="1" id="KW-0812">Transmembrane</keyword>
<dbReference type="Gene3D" id="2.180.10.10">
    <property type="entry name" value="RHS repeat-associated core"/>
    <property type="match status" value="1"/>
</dbReference>
<keyword evidence="3" id="KW-1185">Reference proteome</keyword>
<name>A0A4T2BKT8_9MICO</name>
<dbReference type="Proteomes" id="UP000306192">
    <property type="component" value="Unassembled WGS sequence"/>
</dbReference>